<dbReference type="GO" id="GO:0008270">
    <property type="term" value="F:zinc ion binding"/>
    <property type="evidence" value="ECO:0007669"/>
    <property type="project" value="UniProtKB-KW"/>
</dbReference>
<reference evidence="6" key="2">
    <citation type="journal article" date="2020" name="Nat. Commun.">
        <title>Large-scale genome sequencing of mycorrhizal fungi provides insights into the early evolution of symbiotic traits.</title>
        <authorList>
            <person name="Miyauchi S."/>
            <person name="Kiss E."/>
            <person name="Kuo A."/>
            <person name="Drula E."/>
            <person name="Kohler A."/>
            <person name="Sanchez-Garcia M."/>
            <person name="Morin E."/>
            <person name="Andreopoulos B."/>
            <person name="Barry K.W."/>
            <person name="Bonito G."/>
            <person name="Buee M."/>
            <person name="Carver A."/>
            <person name="Chen C."/>
            <person name="Cichocki N."/>
            <person name="Clum A."/>
            <person name="Culley D."/>
            <person name="Crous P.W."/>
            <person name="Fauchery L."/>
            <person name="Girlanda M."/>
            <person name="Hayes R.D."/>
            <person name="Keri Z."/>
            <person name="LaButti K."/>
            <person name="Lipzen A."/>
            <person name="Lombard V."/>
            <person name="Magnuson J."/>
            <person name="Maillard F."/>
            <person name="Murat C."/>
            <person name="Nolan M."/>
            <person name="Ohm R.A."/>
            <person name="Pangilinan J."/>
            <person name="Pereira M.F."/>
            <person name="Perotto S."/>
            <person name="Peter M."/>
            <person name="Pfister S."/>
            <person name="Riley R."/>
            <person name="Sitrit Y."/>
            <person name="Stielow J.B."/>
            <person name="Szollosi G."/>
            <person name="Zifcakova L."/>
            <person name="Stursova M."/>
            <person name="Spatafora J.W."/>
            <person name="Tedersoo L."/>
            <person name="Vaario L.M."/>
            <person name="Yamada A."/>
            <person name="Yan M."/>
            <person name="Wang P."/>
            <person name="Xu J."/>
            <person name="Bruns T."/>
            <person name="Baldrian P."/>
            <person name="Vilgalys R."/>
            <person name="Dunand C."/>
            <person name="Henrissat B."/>
            <person name="Grigoriev I.V."/>
            <person name="Hibbett D."/>
            <person name="Nagy L.G."/>
            <person name="Martin F.M."/>
        </authorList>
    </citation>
    <scope>NUCLEOTIDE SEQUENCE</scope>
    <source>
        <strain evidence="6">Prilba</strain>
    </source>
</reference>
<dbReference type="Proteomes" id="UP000759537">
    <property type="component" value="Unassembled WGS sequence"/>
</dbReference>
<keyword evidence="3" id="KW-0863">Zinc-finger</keyword>
<dbReference type="InterPro" id="IPR052035">
    <property type="entry name" value="ZnF_BED_domain_contain"/>
</dbReference>
<reference evidence="6" key="1">
    <citation type="submission" date="2019-10" db="EMBL/GenBank/DDBJ databases">
        <authorList>
            <consortium name="DOE Joint Genome Institute"/>
            <person name="Kuo A."/>
            <person name="Miyauchi S."/>
            <person name="Kiss E."/>
            <person name="Drula E."/>
            <person name="Kohler A."/>
            <person name="Sanchez-Garcia M."/>
            <person name="Andreopoulos B."/>
            <person name="Barry K.W."/>
            <person name="Bonito G."/>
            <person name="Buee M."/>
            <person name="Carver A."/>
            <person name="Chen C."/>
            <person name="Cichocki N."/>
            <person name="Clum A."/>
            <person name="Culley D."/>
            <person name="Crous P.W."/>
            <person name="Fauchery L."/>
            <person name="Girlanda M."/>
            <person name="Hayes R."/>
            <person name="Keri Z."/>
            <person name="LaButti K."/>
            <person name="Lipzen A."/>
            <person name="Lombard V."/>
            <person name="Magnuson J."/>
            <person name="Maillard F."/>
            <person name="Morin E."/>
            <person name="Murat C."/>
            <person name="Nolan M."/>
            <person name="Ohm R."/>
            <person name="Pangilinan J."/>
            <person name="Pereira M."/>
            <person name="Perotto S."/>
            <person name="Peter M."/>
            <person name="Riley R."/>
            <person name="Sitrit Y."/>
            <person name="Stielow B."/>
            <person name="Szollosi G."/>
            <person name="Zifcakova L."/>
            <person name="Stursova M."/>
            <person name="Spatafora J.W."/>
            <person name="Tedersoo L."/>
            <person name="Vaario L.-M."/>
            <person name="Yamada A."/>
            <person name="Yan M."/>
            <person name="Wang P."/>
            <person name="Xu J."/>
            <person name="Bruns T."/>
            <person name="Baldrian P."/>
            <person name="Vilgalys R."/>
            <person name="Henrissat B."/>
            <person name="Grigoriev I.V."/>
            <person name="Hibbett D."/>
            <person name="Nagy L.G."/>
            <person name="Martin F.M."/>
        </authorList>
    </citation>
    <scope>NUCLEOTIDE SEQUENCE</scope>
    <source>
        <strain evidence="6">Prilba</strain>
    </source>
</reference>
<name>A0A9P5MLY4_9AGAM</name>
<evidence type="ECO:0000256" key="3">
    <source>
        <dbReference type="ARBA" id="ARBA00022771"/>
    </source>
</evidence>
<dbReference type="PANTHER" id="PTHR46481">
    <property type="entry name" value="ZINC FINGER BED DOMAIN-CONTAINING PROTEIN 4"/>
    <property type="match status" value="1"/>
</dbReference>
<proteinExistence type="predicted"/>
<organism evidence="6 7">
    <name type="scientific">Russula ochroleuca</name>
    <dbReference type="NCBI Taxonomy" id="152965"/>
    <lineage>
        <taxon>Eukaryota</taxon>
        <taxon>Fungi</taxon>
        <taxon>Dikarya</taxon>
        <taxon>Basidiomycota</taxon>
        <taxon>Agaricomycotina</taxon>
        <taxon>Agaricomycetes</taxon>
        <taxon>Russulales</taxon>
        <taxon>Russulaceae</taxon>
        <taxon>Russula</taxon>
    </lineage>
</organism>
<keyword evidence="7" id="KW-1185">Reference proteome</keyword>
<keyword evidence="4" id="KW-0862">Zinc</keyword>
<keyword evidence="2" id="KW-0479">Metal-binding</keyword>
<gene>
    <name evidence="6" type="ORF">DFH94DRAFT_616566</name>
</gene>
<evidence type="ECO:0000256" key="1">
    <source>
        <dbReference type="ARBA" id="ARBA00004123"/>
    </source>
</evidence>
<dbReference type="OrthoDB" id="2687121at2759"/>
<dbReference type="AlphaFoldDB" id="A0A9P5MLY4"/>
<evidence type="ECO:0000256" key="4">
    <source>
        <dbReference type="ARBA" id="ARBA00022833"/>
    </source>
</evidence>
<keyword evidence="5" id="KW-0539">Nucleus</keyword>
<evidence type="ECO:0000256" key="5">
    <source>
        <dbReference type="ARBA" id="ARBA00023242"/>
    </source>
</evidence>
<dbReference type="EMBL" id="WHVB01000028">
    <property type="protein sequence ID" value="KAF8469359.1"/>
    <property type="molecule type" value="Genomic_DNA"/>
</dbReference>
<comment type="caution">
    <text evidence="6">The sequence shown here is derived from an EMBL/GenBank/DDBJ whole genome shotgun (WGS) entry which is preliminary data.</text>
</comment>
<evidence type="ECO:0000256" key="2">
    <source>
        <dbReference type="ARBA" id="ARBA00022723"/>
    </source>
</evidence>
<evidence type="ECO:0000313" key="6">
    <source>
        <dbReference type="EMBL" id="KAF8469359.1"/>
    </source>
</evidence>
<feature type="non-terminal residue" evidence="6">
    <location>
        <position position="1"/>
    </location>
</feature>
<dbReference type="GO" id="GO:0005634">
    <property type="term" value="C:nucleus"/>
    <property type="evidence" value="ECO:0007669"/>
    <property type="project" value="UniProtKB-SubCell"/>
</dbReference>
<feature type="non-terminal residue" evidence="6">
    <location>
        <position position="229"/>
    </location>
</feature>
<accession>A0A9P5MLY4</accession>
<comment type="subcellular location">
    <subcellularLocation>
        <location evidence="1">Nucleus</location>
    </subcellularLocation>
</comment>
<protein>
    <submittedName>
        <fullName evidence="6">Uncharacterized protein</fullName>
    </submittedName>
</protein>
<dbReference type="PANTHER" id="PTHR46481:SF10">
    <property type="entry name" value="ZINC FINGER BED DOMAIN-CONTAINING PROTEIN 39"/>
    <property type="match status" value="1"/>
</dbReference>
<evidence type="ECO:0000313" key="7">
    <source>
        <dbReference type="Proteomes" id="UP000759537"/>
    </source>
</evidence>
<sequence length="229" mass="25747">IAAAKETWRSPIYSFFKTTVTIKVHNGRVAHFFTCSAKNCKTEARGMQCYQDKGDKSLTANLRHHAVRCFGEDGVNATMKGEAAGSQSGSIFNAFAHQGQRPVKHSNRAYTSLEFRYVYNCNRPANIISDPELITLFMTGHPHLKISSPNTVRHDVKAAYLKCRERIGKLLQDHYGRLHFATDGWTSTNHCMFVTWTVHLEHNGTMLAFLLDILEVPESHTGMALVCAF</sequence>